<accession>A0A1I7ENT8</accession>
<evidence type="ECO:0000313" key="4">
    <source>
        <dbReference type="Proteomes" id="UP000674425"/>
    </source>
</evidence>
<protein>
    <submittedName>
        <fullName evidence="2">Uncharacterized protein</fullName>
    </submittedName>
</protein>
<dbReference type="AlphaFoldDB" id="A0A1I7ENT8"/>
<reference evidence="1 4" key="2">
    <citation type="submission" date="2021-02" db="EMBL/GenBank/DDBJ databases">
        <authorList>
            <person name="Vanwijnsberghe S."/>
        </authorList>
    </citation>
    <scope>NUCLEOTIDE SEQUENCE [LARGE SCALE GENOMIC DNA]</scope>
    <source>
        <strain evidence="1 4">R-69658</strain>
    </source>
</reference>
<proteinExistence type="predicted"/>
<dbReference type="GeneID" id="77193782"/>
<dbReference type="OrthoDB" id="9009548at2"/>
<evidence type="ECO:0000313" key="3">
    <source>
        <dbReference type="Proteomes" id="UP000198844"/>
    </source>
</evidence>
<evidence type="ECO:0000313" key="1">
    <source>
        <dbReference type="EMBL" id="CAE6711134.1"/>
    </source>
</evidence>
<keyword evidence="4" id="KW-1185">Reference proteome</keyword>
<organism evidence="2 3">
    <name type="scientific">Paraburkholderia aspalathi</name>
    <dbReference type="NCBI Taxonomy" id="1324617"/>
    <lineage>
        <taxon>Bacteria</taxon>
        <taxon>Pseudomonadati</taxon>
        <taxon>Pseudomonadota</taxon>
        <taxon>Betaproteobacteria</taxon>
        <taxon>Burkholderiales</taxon>
        <taxon>Burkholderiaceae</taxon>
        <taxon>Paraburkholderia</taxon>
    </lineage>
</organism>
<reference evidence="2 3" key="1">
    <citation type="submission" date="2016-10" db="EMBL/GenBank/DDBJ databases">
        <authorList>
            <person name="de Groot N.N."/>
        </authorList>
    </citation>
    <scope>NUCLEOTIDE SEQUENCE [LARGE SCALE GENOMIC DNA]</scope>
    <source>
        <strain evidence="2 3">LMG 27731</strain>
    </source>
</reference>
<dbReference type="Proteomes" id="UP000674425">
    <property type="component" value="Unassembled WGS sequence"/>
</dbReference>
<evidence type="ECO:0000313" key="2">
    <source>
        <dbReference type="EMBL" id="SFU25596.1"/>
    </source>
</evidence>
<gene>
    <name evidence="1" type="ORF">R69658_00926</name>
    <name evidence="2" type="ORF">SAMN05192563_103868</name>
</gene>
<name>A0A1I7ENT8_9BURK</name>
<dbReference type="EMBL" id="CAJNAU010000005">
    <property type="protein sequence ID" value="CAE6711134.1"/>
    <property type="molecule type" value="Genomic_DNA"/>
</dbReference>
<sequence>MLSHHELATLMLLGDTDKRLEDFDPDVLALRRYELVEIRQRDRQGSTLQLTRQGRELLERLRTGAQQ</sequence>
<dbReference type="RefSeq" id="WP_093645406.1">
    <property type="nucleotide sequence ID" value="NZ_CAJNAU010000005.1"/>
</dbReference>
<dbReference type="Proteomes" id="UP000198844">
    <property type="component" value="Unassembled WGS sequence"/>
</dbReference>
<dbReference type="EMBL" id="FPBH01000038">
    <property type="protein sequence ID" value="SFU25596.1"/>
    <property type="molecule type" value="Genomic_DNA"/>
</dbReference>